<evidence type="ECO:0000256" key="1">
    <source>
        <dbReference type="SAM" id="Phobius"/>
    </source>
</evidence>
<keyword evidence="3" id="KW-1185">Reference proteome</keyword>
<dbReference type="EMBL" id="SRID01000089">
    <property type="protein sequence ID" value="TGB10948.1"/>
    <property type="molecule type" value="Genomic_DNA"/>
</dbReference>
<gene>
    <name evidence="2" type="ORF">E4099_12405</name>
</gene>
<keyword evidence="1" id="KW-0472">Membrane</keyword>
<dbReference type="Proteomes" id="UP000297948">
    <property type="component" value="Unassembled WGS sequence"/>
</dbReference>
<dbReference type="OrthoDB" id="4549753at2"/>
<sequence length="208" mass="22956">MRAAERTAPASGRSEYPLAFVERNLPPTGADGYLAARKQGVRDLVLWADPYRQRLFAHIRTLSSAKGSTAVFEVLGEGASPLARITREPAMKGGRIRTRWTVEQLGRQPAVGRKGRPFWWGVWWLISPIQAAIAVGSLLAGSGDVARTPRRTRWRCGGRTELDWANGISRFELSVLTEGWDPRVTAALVALLTSHDSWLGHSWDTAAQ</sequence>
<comment type="caution">
    <text evidence="2">The sequence shown here is derived from an EMBL/GenBank/DDBJ whole genome shotgun (WGS) entry which is preliminary data.</text>
</comment>
<dbReference type="AlphaFoldDB" id="A0A4Z0H7X1"/>
<evidence type="ECO:0000313" key="2">
    <source>
        <dbReference type="EMBL" id="TGB10948.1"/>
    </source>
</evidence>
<protein>
    <submittedName>
        <fullName evidence="2">Uncharacterized protein</fullName>
    </submittedName>
</protein>
<proteinExistence type="predicted"/>
<name>A0A4Z0H7X1_9ACTN</name>
<organism evidence="2 3">
    <name type="scientific">Streptomyces palmae</name>
    <dbReference type="NCBI Taxonomy" id="1701085"/>
    <lineage>
        <taxon>Bacteria</taxon>
        <taxon>Bacillati</taxon>
        <taxon>Actinomycetota</taxon>
        <taxon>Actinomycetes</taxon>
        <taxon>Kitasatosporales</taxon>
        <taxon>Streptomycetaceae</taxon>
        <taxon>Streptomyces</taxon>
    </lineage>
</organism>
<keyword evidence="1" id="KW-1133">Transmembrane helix</keyword>
<keyword evidence="1" id="KW-0812">Transmembrane</keyword>
<accession>A0A4Z0H7X1</accession>
<evidence type="ECO:0000313" key="3">
    <source>
        <dbReference type="Proteomes" id="UP000297948"/>
    </source>
</evidence>
<reference evidence="2 3" key="1">
    <citation type="submission" date="2019-03" db="EMBL/GenBank/DDBJ databases">
        <authorList>
            <person name="Gonzalez-Pimentel J.L."/>
        </authorList>
    </citation>
    <scope>NUCLEOTIDE SEQUENCE [LARGE SCALE GENOMIC DNA]</scope>
    <source>
        <strain evidence="2 3">JCM 31289</strain>
    </source>
</reference>
<feature type="transmembrane region" description="Helical" evidence="1">
    <location>
        <begin position="118"/>
        <end position="141"/>
    </location>
</feature>